<evidence type="ECO:0000313" key="4">
    <source>
        <dbReference type="Proteomes" id="UP000789759"/>
    </source>
</evidence>
<dbReference type="InterPro" id="IPR009057">
    <property type="entry name" value="Homeodomain-like_sf"/>
</dbReference>
<dbReference type="GO" id="GO:0005634">
    <property type="term" value="C:nucleus"/>
    <property type="evidence" value="ECO:0007669"/>
    <property type="project" value="TreeGrafter"/>
</dbReference>
<dbReference type="EMBL" id="CAJVQA010008431">
    <property type="protein sequence ID" value="CAG8671576.1"/>
    <property type="molecule type" value="Genomic_DNA"/>
</dbReference>
<evidence type="ECO:0000313" key="3">
    <source>
        <dbReference type="EMBL" id="CAG8671576.1"/>
    </source>
</evidence>
<organism evidence="3 4">
    <name type="scientific">Cetraspora pellucida</name>
    <dbReference type="NCBI Taxonomy" id="1433469"/>
    <lineage>
        <taxon>Eukaryota</taxon>
        <taxon>Fungi</taxon>
        <taxon>Fungi incertae sedis</taxon>
        <taxon>Mucoromycota</taxon>
        <taxon>Glomeromycotina</taxon>
        <taxon>Glomeromycetes</taxon>
        <taxon>Diversisporales</taxon>
        <taxon>Gigasporaceae</taxon>
        <taxon>Cetraspora</taxon>
    </lineage>
</organism>
<dbReference type="PANTHER" id="PTHR19303:SF73">
    <property type="entry name" value="PROTEIN PDC2"/>
    <property type="match status" value="1"/>
</dbReference>
<dbReference type="SUPFAM" id="SSF46689">
    <property type="entry name" value="Homeodomain-like"/>
    <property type="match status" value="1"/>
</dbReference>
<comment type="caution">
    <text evidence="3">The sequence shown here is derived from an EMBL/GenBank/DDBJ whole genome shotgun (WGS) entry which is preliminary data.</text>
</comment>
<accession>A0A9N9EB82</accession>
<gene>
    <name evidence="3" type="ORF">CPELLU_LOCUS10303</name>
</gene>
<keyword evidence="1" id="KW-0238">DNA-binding</keyword>
<dbReference type="Proteomes" id="UP000789759">
    <property type="component" value="Unassembled WGS sequence"/>
</dbReference>
<evidence type="ECO:0000259" key="2">
    <source>
        <dbReference type="PROSITE" id="PS51253"/>
    </source>
</evidence>
<dbReference type="GO" id="GO:0003677">
    <property type="term" value="F:DNA binding"/>
    <property type="evidence" value="ECO:0007669"/>
    <property type="project" value="UniProtKB-KW"/>
</dbReference>
<dbReference type="InterPro" id="IPR004875">
    <property type="entry name" value="DDE_SF_endonuclease_dom"/>
</dbReference>
<dbReference type="AlphaFoldDB" id="A0A9N9EB82"/>
<dbReference type="Pfam" id="PF03184">
    <property type="entry name" value="DDE_1"/>
    <property type="match status" value="1"/>
</dbReference>
<dbReference type="Pfam" id="PF03221">
    <property type="entry name" value="HTH_Tnp_Tc5"/>
    <property type="match status" value="1"/>
</dbReference>
<dbReference type="InterPro" id="IPR006600">
    <property type="entry name" value="HTH_CenpB_DNA-bd_dom"/>
</dbReference>
<sequence>NGQFHIIDKAVYKLFLELHSHNIPVLQDMLKTKALSIYEQLKNSGIEFLTTFEAFNSWVSGFQRRFDISLKTISEESKLADKAAIESLYFHLEPNKTLASKSDTAKEYKKDKSHLTILLCYNVLGTQKFKLFVIDKSACPKCIKYTNMSKLPLTILLADNCNAYSSPKLQNIKLEFLPPNTTSVIQPCNAGIIKNFKVNYHKLLVTKWINEVENGKSIEPINIKEAIYMISDAWKQQLLEELEMSYDYIKLSAEKYVEVDKHLQIMDIPTEESIVQDILKEQDLINDEDSNNEANNEEEEEIINDLVSYNEEKKALKVAKKYLEQSQFATKDDIYLLQQIIKKAESFY</sequence>
<dbReference type="InterPro" id="IPR050863">
    <property type="entry name" value="CenT-Element_Derived"/>
</dbReference>
<proteinExistence type="predicted"/>
<keyword evidence="4" id="KW-1185">Reference proteome</keyword>
<dbReference type="OrthoDB" id="2443471at2759"/>
<dbReference type="PANTHER" id="PTHR19303">
    <property type="entry name" value="TRANSPOSON"/>
    <property type="match status" value="1"/>
</dbReference>
<reference evidence="3" key="1">
    <citation type="submission" date="2021-06" db="EMBL/GenBank/DDBJ databases">
        <authorList>
            <person name="Kallberg Y."/>
            <person name="Tangrot J."/>
            <person name="Rosling A."/>
        </authorList>
    </citation>
    <scope>NUCLEOTIDE SEQUENCE</scope>
    <source>
        <strain evidence="3">FL966</strain>
    </source>
</reference>
<feature type="domain" description="HTH CENPB-type" evidence="2">
    <location>
        <begin position="1"/>
        <end position="72"/>
    </location>
</feature>
<name>A0A9N9EB82_9GLOM</name>
<evidence type="ECO:0000256" key="1">
    <source>
        <dbReference type="ARBA" id="ARBA00023125"/>
    </source>
</evidence>
<feature type="non-terminal residue" evidence="3">
    <location>
        <position position="1"/>
    </location>
</feature>
<dbReference type="PROSITE" id="PS51253">
    <property type="entry name" value="HTH_CENPB"/>
    <property type="match status" value="1"/>
</dbReference>
<dbReference type="Gene3D" id="1.10.10.60">
    <property type="entry name" value="Homeodomain-like"/>
    <property type="match status" value="1"/>
</dbReference>
<protein>
    <submittedName>
        <fullName evidence="3">9264_t:CDS:1</fullName>
    </submittedName>
</protein>